<feature type="domain" description="N-acetyltransferase" evidence="1">
    <location>
        <begin position="14"/>
        <end position="173"/>
    </location>
</feature>
<evidence type="ECO:0000313" key="2">
    <source>
        <dbReference type="EMBL" id="UYP47127.1"/>
    </source>
</evidence>
<dbReference type="Proteomes" id="UP001208689">
    <property type="component" value="Chromosome"/>
</dbReference>
<dbReference type="PROSITE" id="PS51186">
    <property type="entry name" value="GNAT"/>
    <property type="match status" value="1"/>
</dbReference>
<keyword evidence="3" id="KW-1185">Reference proteome</keyword>
<evidence type="ECO:0000259" key="1">
    <source>
        <dbReference type="PROSITE" id="PS51186"/>
    </source>
</evidence>
<sequence>MMGFECNTGNYVIEKMLTEDDPYISQLEAIYLEAFPPSETIPFRTILKKFEKLKERIYYCRKENEVIAIALIAIFEDPSFLLLDYFALKKEWRGKGIGTAFLRHLVQYSNEQDPNLLLVAEVEDPEYGEKKNLKMRRIQFYQQVGMNVLQNVVYFLPPLNEKEVKYEYEINPEVFTHLKLLVVSSKSLEDFSPVIVKSIIVKLYTIHYKLKNYSAVLQMILENVPNSLIFI</sequence>
<accession>A0ABY6HW97</accession>
<dbReference type="SUPFAM" id="SSF55729">
    <property type="entry name" value="Acyl-CoA N-acyltransferases (Nat)"/>
    <property type="match status" value="1"/>
</dbReference>
<dbReference type="InterPro" id="IPR016181">
    <property type="entry name" value="Acyl_CoA_acyltransferase"/>
</dbReference>
<proteinExistence type="predicted"/>
<dbReference type="Gene3D" id="3.40.630.30">
    <property type="match status" value="1"/>
</dbReference>
<reference evidence="2" key="1">
    <citation type="submission" date="2022-09" db="EMBL/GenBank/DDBJ databases">
        <title>Actin cytoskeleton and complex cell architecture in an #Asgard archaeon.</title>
        <authorList>
            <person name="Ponce Toledo R.I."/>
            <person name="Schleper C."/>
            <person name="Rodrigues Oliveira T."/>
            <person name="Wollweber F."/>
            <person name="Xu J."/>
            <person name="Rittmann S."/>
            <person name="Klingl A."/>
            <person name="Pilhofer M."/>
        </authorList>
    </citation>
    <scope>NUCLEOTIDE SEQUENCE</scope>
    <source>
        <strain evidence="2">B-35</strain>
    </source>
</reference>
<organism evidence="2 3">
    <name type="scientific">Candidatus Lokiarchaeum ossiferum</name>
    <dbReference type="NCBI Taxonomy" id="2951803"/>
    <lineage>
        <taxon>Archaea</taxon>
        <taxon>Promethearchaeati</taxon>
        <taxon>Promethearchaeota</taxon>
        <taxon>Promethearchaeia</taxon>
        <taxon>Promethearchaeales</taxon>
        <taxon>Promethearchaeaceae</taxon>
        <taxon>Candidatus Lokiarchaeum</taxon>
    </lineage>
</organism>
<gene>
    <name evidence="2" type="ORF">NEF87_003412</name>
</gene>
<protein>
    <recommendedName>
        <fullName evidence="1">N-acetyltransferase domain-containing protein</fullName>
    </recommendedName>
</protein>
<name>A0ABY6HW97_9ARCH</name>
<evidence type="ECO:0000313" key="3">
    <source>
        <dbReference type="Proteomes" id="UP001208689"/>
    </source>
</evidence>
<dbReference type="EMBL" id="CP104013">
    <property type="protein sequence ID" value="UYP47127.1"/>
    <property type="molecule type" value="Genomic_DNA"/>
</dbReference>
<dbReference type="CDD" id="cd04301">
    <property type="entry name" value="NAT_SF"/>
    <property type="match status" value="1"/>
</dbReference>
<dbReference type="Pfam" id="PF00583">
    <property type="entry name" value="Acetyltransf_1"/>
    <property type="match status" value="1"/>
</dbReference>
<dbReference type="InterPro" id="IPR000182">
    <property type="entry name" value="GNAT_dom"/>
</dbReference>